<proteinExistence type="predicted"/>
<dbReference type="OrthoDB" id="8576080at2"/>
<dbReference type="AlphaFoldDB" id="A0A0B4DMQ8"/>
<protein>
    <recommendedName>
        <fullName evidence="3">Alanine-rich protein</fullName>
    </recommendedName>
</protein>
<evidence type="ECO:0000313" key="2">
    <source>
        <dbReference type="Proteomes" id="UP000031196"/>
    </source>
</evidence>
<dbReference type="Proteomes" id="UP000031196">
    <property type="component" value="Unassembled WGS sequence"/>
</dbReference>
<evidence type="ECO:0000313" key="1">
    <source>
        <dbReference type="EMBL" id="KIC67991.1"/>
    </source>
</evidence>
<name>A0A0B4DMQ8_PSEPS</name>
<comment type="caution">
    <text evidence="1">The sequence shown here is derived from an EMBL/GenBank/DDBJ whole genome shotgun (WGS) entry which is preliminary data.</text>
</comment>
<organism evidence="1 2">
    <name type="scientific">Pseudarthrobacter phenanthrenivorans</name>
    <name type="common">Arthrobacter phenanthrenivorans</name>
    <dbReference type="NCBI Taxonomy" id="361575"/>
    <lineage>
        <taxon>Bacteria</taxon>
        <taxon>Bacillati</taxon>
        <taxon>Actinomycetota</taxon>
        <taxon>Actinomycetes</taxon>
        <taxon>Micrococcales</taxon>
        <taxon>Micrococcaceae</taxon>
        <taxon>Pseudarthrobacter</taxon>
    </lineage>
</organism>
<reference evidence="1 2" key="1">
    <citation type="submission" date="2014-12" db="EMBL/GenBank/DDBJ databases">
        <title>Genome sequencing of Arthrobacter phenanthrenivorans SWC37.</title>
        <authorList>
            <person name="Tan P.W."/>
            <person name="Chan K.-G."/>
        </authorList>
    </citation>
    <scope>NUCLEOTIDE SEQUENCE [LARGE SCALE GENOMIC DNA]</scope>
    <source>
        <strain evidence="1 2">SWC37</strain>
    </source>
</reference>
<dbReference type="EMBL" id="JWTB01000012">
    <property type="protein sequence ID" value="KIC67991.1"/>
    <property type="molecule type" value="Genomic_DNA"/>
</dbReference>
<sequence>MQVTGYLYPWDVLGDPDAVAWVRDTGVDRVALAAAYHSVRAGTPRHPGRRVVDARSAALYVPPGQAFAGLRLAPGSGAEWTGTTNAFGEAATALQAAGLPVDAWTVLTHSSAAGGNNPDLCVRNAFGEAYRYALCPSQPQVRSYAAGLVRQVLELGQPDGLILEAAGPLGFSHQNRHEKTEGAEYSPWVQALLSLCFCDACKDGYESRGLPPGEYQHQVKLAVLHAEDPAMTPAFASGAQDFLPLLDARWDATAMLLDECLAVIQATGSFPRVSIHTTPDPWSTGPFVPFEAVGRSHFRRHLRDVTAVVPCWGGAHEAAGTVEAMAGAYDVRVGAYVLALPPKASDGGTLAREWGTLAGAGAGELHVYHLGLASNRRLAALSEAVNIVRGEAGK</sequence>
<accession>A0A0B4DMQ8</accession>
<gene>
    <name evidence="1" type="ORF">RM50_06625</name>
</gene>
<evidence type="ECO:0008006" key="3">
    <source>
        <dbReference type="Google" id="ProtNLM"/>
    </source>
</evidence>